<organism evidence="2 3">
    <name type="scientific">Pseudomonas fungipugnans</name>
    <dbReference type="NCBI Taxonomy" id="3024217"/>
    <lineage>
        <taxon>Bacteria</taxon>
        <taxon>Pseudomonadati</taxon>
        <taxon>Pseudomonadota</taxon>
        <taxon>Gammaproteobacteria</taxon>
        <taxon>Pseudomonadales</taxon>
        <taxon>Pseudomonadaceae</taxon>
        <taxon>Pseudomonas</taxon>
    </lineage>
</organism>
<dbReference type="Proteomes" id="UP001159100">
    <property type="component" value="Unassembled WGS sequence"/>
</dbReference>
<protein>
    <recommendedName>
        <fullName evidence="4">Ig-like domain-containing protein</fullName>
    </recommendedName>
</protein>
<name>A0ABT6QXP9_9PSED</name>
<dbReference type="RefSeq" id="WP_282317398.1">
    <property type="nucleotide sequence ID" value="NZ_JARBWL010000002.1"/>
</dbReference>
<keyword evidence="1" id="KW-0812">Transmembrane</keyword>
<sequence>MGSNSLDSIVERMKQGSITERWGAVCAFDDARLNRVLRQQWLEKYDGSNYTPVFSGKMNLSESGTEQGELTNILLGKPLLSFKPARMDNSRALLTLSILGGTFTASIAGGGVLYSYSITEAQGYTLEVELDLSVVVGAVDRLGRVVLDLTKGTTFSCNLAAPAVSQKMIGAFFQERFKALPATRQVYELGMLNLKGGGDLTPEHFIILTQRAPAALTRDTLNEGEGAVVVMIKLRGNAMGGDIPSPERFPYLIPDDEKDGVRLYSATMVLNKDFVSRTSVEQESLITSLLFPGQKNVFEPLVRKIPHDMVVFGSLDPSTTSMTIEPGLHSLKAGGKPLQYKAYLNNAVQNGVAWSVRSLNTNNSAGVIDERTGIYTPVSAAQIGSESVRNIVTATWFDPFSQQQLRASALLLVTPEAMSISPSFVPRRVAGAPVTFVATALSGSILTWTAPRYGTLVPNGNTAVYTPPADLDQLQEQFVVQPIEVKDQAGETVRASVLLTKFAPTLDIDPPFVSNLARSGTVQLSTTESGIPPDAEYQWKVVDGGGSVTDGAYTAPAAPLSPFSVVKCDIYYMDFLIRSGYSVIKLSEIDPEPAWSAISKFSLSSLRTKTTYNNGYQQIPVQAEIETVGGRLNEDEKNSLLILLRGN</sequence>
<evidence type="ECO:0000313" key="3">
    <source>
        <dbReference type="Proteomes" id="UP001159100"/>
    </source>
</evidence>
<keyword evidence="1" id="KW-0472">Membrane</keyword>
<dbReference type="EMBL" id="JARBWL010000002">
    <property type="protein sequence ID" value="MDI2595515.1"/>
    <property type="molecule type" value="Genomic_DNA"/>
</dbReference>
<evidence type="ECO:0000313" key="2">
    <source>
        <dbReference type="EMBL" id="MDI2595515.1"/>
    </source>
</evidence>
<comment type="caution">
    <text evidence="2">The sequence shown here is derived from an EMBL/GenBank/DDBJ whole genome shotgun (WGS) entry which is preliminary data.</text>
</comment>
<gene>
    <name evidence="2" type="ORF">POF45_29430</name>
</gene>
<proteinExistence type="predicted"/>
<feature type="transmembrane region" description="Helical" evidence="1">
    <location>
        <begin position="92"/>
        <end position="116"/>
    </location>
</feature>
<evidence type="ECO:0000256" key="1">
    <source>
        <dbReference type="SAM" id="Phobius"/>
    </source>
</evidence>
<keyword evidence="1" id="KW-1133">Transmembrane helix</keyword>
<accession>A0ABT6QXP9</accession>
<evidence type="ECO:0008006" key="4">
    <source>
        <dbReference type="Google" id="ProtNLM"/>
    </source>
</evidence>
<keyword evidence="3" id="KW-1185">Reference proteome</keyword>
<reference evidence="2 3" key="1">
    <citation type="submission" date="2023-02" db="EMBL/GenBank/DDBJ databases">
        <title>Pseudomonas chrutzelriedensis sp. nov., a potently antifungal strain isolated from moss.</title>
        <authorList>
            <person name="Schnyder A."/>
            <person name="Kalawong R."/>
            <person name="Eberl L."/>
            <person name="Agnoli K."/>
        </authorList>
    </citation>
    <scope>NUCLEOTIDE SEQUENCE [LARGE SCALE GENOMIC DNA]</scope>
    <source>
        <strain evidence="2 3">681</strain>
    </source>
</reference>